<dbReference type="Proteomes" id="UP000233256">
    <property type="component" value="Unassembled WGS sequence"/>
</dbReference>
<dbReference type="AlphaFoldDB" id="A0A2N1PMF7"/>
<feature type="transmembrane region" description="Helical" evidence="1">
    <location>
        <begin position="262"/>
        <end position="283"/>
    </location>
</feature>
<proteinExistence type="predicted"/>
<feature type="transmembrane region" description="Helical" evidence="1">
    <location>
        <begin position="234"/>
        <end position="256"/>
    </location>
</feature>
<name>A0A2N1PMF7_9BACT</name>
<keyword evidence="1" id="KW-0472">Membrane</keyword>
<sequence>MMTLYLKELRQLFRSIVWLFALPLILIIISRGGQLDFVAGVFVVCAAMALSSDSFLSEGKGRFTFLCTLPVSIRKIYQAKFLAILSYMIPIWTCYLAWAVHTGGIKMKIAFMVVSGSLAMALSTMYDTMSRAMKAMNRGNSLKKKILSLSLTLLFVLLTLNIVTQGFIFQKIQANPLAPPTGIESFTDNTNLSIFLTISVLIALGYIWLSLDLTRERETSSSAMINIGEMEVKAGTRTFNIILISSLVIQFATAFVSSDFKGTVPVVFATLVIAALAFPYGAFHRHINHAGTWSLLCCNASNRAITGGFIYASIRQLTALAAVQSIYVLIFNTSALTAILTLHQGKLICGILFIICCMGISIISGTALFLRQQRRFSSFAAFTLGLTFIITAMPIIMPDWIIKMVEMGKGAVMDGPIEIAVIMICMLGLYGLNMGIMMHSSKKPLAENADSTAFPESRNRKAS</sequence>
<organism evidence="2 3">
    <name type="scientific">Candidatus Wallbacteria bacterium HGW-Wallbacteria-1</name>
    <dbReference type="NCBI Taxonomy" id="2013854"/>
    <lineage>
        <taxon>Bacteria</taxon>
        <taxon>Candidatus Walliibacteriota</taxon>
    </lineage>
</organism>
<accession>A0A2N1PMF7</accession>
<feature type="transmembrane region" description="Helical" evidence="1">
    <location>
        <begin position="37"/>
        <end position="56"/>
    </location>
</feature>
<comment type="caution">
    <text evidence="2">The sequence shown here is derived from an EMBL/GenBank/DDBJ whole genome shotgun (WGS) entry which is preliminary data.</text>
</comment>
<reference evidence="2 3" key="1">
    <citation type="journal article" date="2017" name="ISME J.">
        <title>Potential for microbial H2 and metal transformations associated with novel bacteria and archaea in deep terrestrial subsurface sediments.</title>
        <authorList>
            <person name="Hernsdorf A.W."/>
            <person name="Amano Y."/>
            <person name="Miyakawa K."/>
            <person name="Ise K."/>
            <person name="Suzuki Y."/>
            <person name="Anantharaman K."/>
            <person name="Probst A."/>
            <person name="Burstein D."/>
            <person name="Thomas B.C."/>
            <person name="Banfield J.F."/>
        </authorList>
    </citation>
    <scope>NUCLEOTIDE SEQUENCE [LARGE SCALE GENOMIC DNA]</scope>
    <source>
        <strain evidence="2">HGW-Wallbacteria-1</strain>
    </source>
</reference>
<feature type="transmembrane region" description="Helical" evidence="1">
    <location>
        <begin position="81"/>
        <end position="101"/>
    </location>
</feature>
<keyword evidence="1" id="KW-1133">Transmembrane helix</keyword>
<evidence type="ECO:0000313" key="3">
    <source>
        <dbReference type="Proteomes" id="UP000233256"/>
    </source>
</evidence>
<evidence type="ECO:0000313" key="2">
    <source>
        <dbReference type="EMBL" id="PKK89518.1"/>
    </source>
</evidence>
<protein>
    <submittedName>
        <fullName evidence="2">Uncharacterized protein</fullName>
    </submittedName>
</protein>
<keyword evidence="1" id="KW-0812">Transmembrane</keyword>
<feature type="transmembrane region" description="Helical" evidence="1">
    <location>
        <begin position="12"/>
        <end position="31"/>
    </location>
</feature>
<feature type="transmembrane region" description="Helical" evidence="1">
    <location>
        <begin position="146"/>
        <end position="172"/>
    </location>
</feature>
<feature type="transmembrane region" description="Helical" evidence="1">
    <location>
        <begin position="345"/>
        <end position="369"/>
    </location>
</feature>
<feature type="transmembrane region" description="Helical" evidence="1">
    <location>
        <begin position="192"/>
        <end position="213"/>
    </location>
</feature>
<dbReference type="EMBL" id="PGXC01000016">
    <property type="protein sequence ID" value="PKK89518.1"/>
    <property type="molecule type" value="Genomic_DNA"/>
</dbReference>
<gene>
    <name evidence="2" type="ORF">CVV64_14000</name>
</gene>
<feature type="transmembrane region" description="Helical" evidence="1">
    <location>
        <begin position="107"/>
        <end position="126"/>
    </location>
</feature>
<feature type="transmembrane region" description="Helical" evidence="1">
    <location>
        <begin position="417"/>
        <end position="436"/>
    </location>
</feature>
<feature type="transmembrane region" description="Helical" evidence="1">
    <location>
        <begin position="376"/>
        <end position="397"/>
    </location>
</feature>
<evidence type="ECO:0000256" key="1">
    <source>
        <dbReference type="SAM" id="Phobius"/>
    </source>
</evidence>
<feature type="transmembrane region" description="Helical" evidence="1">
    <location>
        <begin position="317"/>
        <end position="339"/>
    </location>
</feature>